<evidence type="ECO:0000313" key="1">
    <source>
        <dbReference type="EMBL" id="RNA12517.1"/>
    </source>
</evidence>
<gene>
    <name evidence="1" type="ORF">BpHYR1_046116</name>
</gene>
<comment type="caution">
    <text evidence="1">The sequence shown here is derived from an EMBL/GenBank/DDBJ whole genome shotgun (WGS) entry which is preliminary data.</text>
</comment>
<name>A0A3M7QM50_BRAPC</name>
<evidence type="ECO:0000313" key="2">
    <source>
        <dbReference type="Proteomes" id="UP000276133"/>
    </source>
</evidence>
<dbReference type="EMBL" id="REGN01005671">
    <property type="protein sequence ID" value="RNA12517.1"/>
    <property type="molecule type" value="Genomic_DNA"/>
</dbReference>
<accession>A0A3M7QM50</accession>
<organism evidence="1 2">
    <name type="scientific">Brachionus plicatilis</name>
    <name type="common">Marine rotifer</name>
    <name type="synonym">Brachionus muelleri</name>
    <dbReference type="NCBI Taxonomy" id="10195"/>
    <lineage>
        <taxon>Eukaryota</taxon>
        <taxon>Metazoa</taxon>
        <taxon>Spiralia</taxon>
        <taxon>Gnathifera</taxon>
        <taxon>Rotifera</taxon>
        <taxon>Eurotatoria</taxon>
        <taxon>Monogononta</taxon>
        <taxon>Pseudotrocha</taxon>
        <taxon>Ploima</taxon>
        <taxon>Brachionidae</taxon>
        <taxon>Brachionus</taxon>
    </lineage>
</organism>
<dbReference type="Proteomes" id="UP000276133">
    <property type="component" value="Unassembled WGS sequence"/>
</dbReference>
<dbReference type="AlphaFoldDB" id="A0A3M7QM50"/>
<protein>
    <submittedName>
        <fullName evidence="1">Uncharacterized protein</fullName>
    </submittedName>
</protein>
<keyword evidence="2" id="KW-1185">Reference proteome</keyword>
<reference evidence="1 2" key="1">
    <citation type="journal article" date="2018" name="Sci. Rep.">
        <title>Genomic signatures of local adaptation to the degree of environmental predictability in rotifers.</title>
        <authorList>
            <person name="Franch-Gras L."/>
            <person name="Hahn C."/>
            <person name="Garcia-Roger E.M."/>
            <person name="Carmona M.J."/>
            <person name="Serra M."/>
            <person name="Gomez A."/>
        </authorList>
    </citation>
    <scope>NUCLEOTIDE SEQUENCE [LARGE SCALE GENOMIC DNA]</scope>
    <source>
        <strain evidence="1">HYR1</strain>
    </source>
</reference>
<sequence length="74" mass="8837">MTTLDNDRRTIFIRFDYCRLNIKKIFSIIELRRIPVHFVLEIHNTVQTVFKFQLIQDSQGLLKLKNTATKCNIL</sequence>
<proteinExistence type="predicted"/>